<evidence type="ECO:0000313" key="4">
    <source>
        <dbReference type="Proteomes" id="UP000011083"/>
    </source>
</evidence>
<dbReference type="AlphaFoldDB" id="L8GUJ6"/>
<dbReference type="VEuPathDB" id="AmoebaDB:ACA1_078220"/>
<dbReference type="EMBL" id="KB008022">
    <property type="protein sequence ID" value="ELR15781.1"/>
    <property type="molecule type" value="Genomic_DNA"/>
</dbReference>
<feature type="compositionally biased region" description="Basic and acidic residues" evidence="1">
    <location>
        <begin position="161"/>
        <end position="173"/>
    </location>
</feature>
<dbReference type="GeneID" id="14916497"/>
<dbReference type="GO" id="GO:0005385">
    <property type="term" value="F:zinc ion transmembrane transporter activity"/>
    <property type="evidence" value="ECO:0007669"/>
    <property type="project" value="TreeGrafter"/>
</dbReference>
<gene>
    <name evidence="3" type="ORF">ACA1_078220</name>
</gene>
<dbReference type="PANTHER" id="PTHR11040:SF210">
    <property type="entry name" value="ZINC-REGULATED TRANSPORTER 3"/>
    <property type="match status" value="1"/>
</dbReference>
<evidence type="ECO:0000256" key="2">
    <source>
        <dbReference type="SAM" id="Phobius"/>
    </source>
</evidence>
<keyword evidence="4" id="KW-1185">Reference proteome</keyword>
<dbReference type="OrthoDB" id="262547at2759"/>
<organism evidence="3 4">
    <name type="scientific">Acanthamoeba castellanii (strain ATCC 30010 / Neff)</name>
    <dbReference type="NCBI Taxonomy" id="1257118"/>
    <lineage>
        <taxon>Eukaryota</taxon>
        <taxon>Amoebozoa</taxon>
        <taxon>Discosea</taxon>
        <taxon>Longamoebia</taxon>
        <taxon>Centramoebida</taxon>
        <taxon>Acanthamoebidae</taxon>
        <taxon>Acanthamoeba</taxon>
    </lineage>
</organism>
<protein>
    <recommendedName>
        <fullName evidence="5">Metal cation transporter, ZIP subfamily protein</fullName>
    </recommendedName>
</protein>
<name>L8GUJ6_ACACF</name>
<feature type="compositionally biased region" description="Basic and acidic residues" evidence="1">
    <location>
        <begin position="96"/>
        <end position="111"/>
    </location>
</feature>
<feature type="region of interest" description="Disordered" evidence="1">
    <location>
        <begin position="84"/>
        <end position="111"/>
    </location>
</feature>
<dbReference type="PANTHER" id="PTHR11040">
    <property type="entry name" value="ZINC/IRON TRANSPORTER"/>
    <property type="match status" value="1"/>
</dbReference>
<evidence type="ECO:0008006" key="5">
    <source>
        <dbReference type="Google" id="ProtNLM"/>
    </source>
</evidence>
<proteinExistence type="predicted"/>
<reference evidence="3 4" key="1">
    <citation type="journal article" date="2013" name="Genome Biol.">
        <title>Genome of Acanthamoeba castellanii highlights extensive lateral gene transfer and early evolution of tyrosine kinase signaling.</title>
        <authorList>
            <person name="Clarke M."/>
            <person name="Lohan A.J."/>
            <person name="Liu B."/>
            <person name="Lagkouvardos I."/>
            <person name="Roy S."/>
            <person name="Zafar N."/>
            <person name="Bertelli C."/>
            <person name="Schilde C."/>
            <person name="Kianianmomeni A."/>
            <person name="Burglin T.R."/>
            <person name="Frech C."/>
            <person name="Turcotte B."/>
            <person name="Kopec K.O."/>
            <person name="Synnott J.M."/>
            <person name="Choo C."/>
            <person name="Paponov I."/>
            <person name="Finkler A."/>
            <person name="Soon Heng Tan C."/>
            <person name="Hutchins A.P."/>
            <person name="Weinmeier T."/>
            <person name="Rattei T."/>
            <person name="Chu J.S."/>
            <person name="Gimenez G."/>
            <person name="Irimia M."/>
            <person name="Rigden D.J."/>
            <person name="Fitzpatrick D.A."/>
            <person name="Lorenzo-Morales J."/>
            <person name="Bateman A."/>
            <person name="Chiu C.H."/>
            <person name="Tang P."/>
            <person name="Hegemann P."/>
            <person name="Fromm H."/>
            <person name="Raoult D."/>
            <person name="Greub G."/>
            <person name="Miranda-Saavedra D."/>
            <person name="Chen N."/>
            <person name="Nash P."/>
            <person name="Ginger M.L."/>
            <person name="Horn M."/>
            <person name="Schaap P."/>
            <person name="Caler L."/>
            <person name="Loftus B."/>
        </authorList>
    </citation>
    <scope>NUCLEOTIDE SEQUENCE [LARGE SCALE GENOMIC DNA]</scope>
    <source>
        <strain evidence="3 4">Neff</strain>
    </source>
</reference>
<sequence length="173" mass="18861">WISRGARKWSPSPSPSWAASPPFLLGAMLGGSSGVMLYIAFADLIPDSALAIGYPYTWLFFVLGVVGFSLVMYYIPEPHFDGDDDDEGHGHSHGHGSREERSGCENAEARHGPTKAGLATAIGMCIHNLPEGIAVYISCLRSSSPRVYDTSPSGYAPFRTTRHDQRHDTHQAW</sequence>
<feature type="region of interest" description="Disordered" evidence="1">
    <location>
        <begin position="151"/>
        <end position="173"/>
    </location>
</feature>
<evidence type="ECO:0000256" key="1">
    <source>
        <dbReference type="SAM" id="MobiDB-lite"/>
    </source>
</evidence>
<accession>L8GUJ6</accession>
<dbReference type="GO" id="GO:0016020">
    <property type="term" value="C:membrane"/>
    <property type="evidence" value="ECO:0007669"/>
    <property type="project" value="TreeGrafter"/>
</dbReference>
<keyword evidence="2" id="KW-1133">Transmembrane helix</keyword>
<keyword evidence="2" id="KW-0812">Transmembrane</keyword>
<feature type="transmembrane region" description="Helical" evidence="2">
    <location>
        <begin position="56"/>
        <end position="75"/>
    </location>
</feature>
<evidence type="ECO:0000313" key="3">
    <source>
        <dbReference type="EMBL" id="ELR15781.1"/>
    </source>
</evidence>
<feature type="transmembrane region" description="Helical" evidence="2">
    <location>
        <begin position="23"/>
        <end position="44"/>
    </location>
</feature>
<feature type="non-terminal residue" evidence="3">
    <location>
        <position position="173"/>
    </location>
</feature>
<dbReference type="KEGG" id="acan:ACA1_078220"/>
<keyword evidence="2" id="KW-0472">Membrane</keyword>
<dbReference type="RefSeq" id="XP_004337794.1">
    <property type="nucleotide sequence ID" value="XM_004337746.1"/>
</dbReference>
<dbReference type="Proteomes" id="UP000011083">
    <property type="component" value="Unassembled WGS sequence"/>
</dbReference>